<dbReference type="InterPro" id="IPR004358">
    <property type="entry name" value="Sig_transdc_His_kin-like_C"/>
</dbReference>
<name>A0A482TZP4_9FLAO</name>
<dbReference type="Gene3D" id="1.20.120.160">
    <property type="entry name" value="HPT domain"/>
    <property type="match status" value="1"/>
</dbReference>
<dbReference type="Pfam" id="PF02518">
    <property type="entry name" value="HATPase_c"/>
    <property type="match status" value="1"/>
</dbReference>
<dbReference type="Gene3D" id="3.30.565.10">
    <property type="entry name" value="Histidine kinase-like ATPase, C-terminal domain"/>
    <property type="match status" value="1"/>
</dbReference>
<dbReference type="Pfam" id="PF00512">
    <property type="entry name" value="HisKA"/>
    <property type="match status" value="1"/>
</dbReference>
<keyword evidence="7" id="KW-0808">Transferase</keyword>
<keyword evidence="6 14" id="KW-0597">Phosphoprotein</keyword>
<keyword evidence="11 15" id="KW-1133">Transmembrane helix</keyword>
<gene>
    <name evidence="19" type="ORF">DR871_003000</name>
</gene>
<evidence type="ECO:0000256" key="15">
    <source>
        <dbReference type="SAM" id="Phobius"/>
    </source>
</evidence>
<feature type="modified residue" description="Phosphohistidine" evidence="13">
    <location>
        <position position="756"/>
    </location>
</feature>
<dbReference type="Gene3D" id="1.10.287.130">
    <property type="match status" value="1"/>
</dbReference>
<keyword evidence="10" id="KW-0067">ATP-binding</keyword>
<dbReference type="PROSITE" id="PS50109">
    <property type="entry name" value="HIS_KIN"/>
    <property type="match status" value="1"/>
</dbReference>
<evidence type="ECO:0000256" key="13">
    <source>
        <dbReference type="PROSITE-ProRule" id="PRU00110"/>
    </source>
</evidence>
<keyword evidence="4" id="KW-1003">Cell membrane</keyword>
<keyword evidence="9 19" id="KW-0418">Kinase</keyword>
<dbReference type="SMART" id="SM00448">
    <property type="entry name" value="REC"/>
    <property type="match status" value="1"/>
</dbReference>
<feature type="domain" description="HPt" evidence="18">
    <location>
        <begin position="717"/>
        <end position="808"/>
    </location>
</feature>
<dbReference type="GO" id="GO:0000155">
    <property type="term" value="F:phosphorelay sensor kinase activity"/>
    <property type="evidence" value="ECO:0007669"/>
    <property type="project" value="InterPro"/>
</dbReference>
<dbReference type="SMART" id="SM00388">
    <property type="entry name" value="HisKA"/>
    <property type="match status" value="1"/>
</dbReference>
<feature type="domain" description="Response regulatory" evidence="17">
    <location>
        <begin position="566"/>
        <end position="683"/>
    </location>
</feature>
<dbReference type="CDD" id="cd16922">
    <property type="entry name" value="HATPase_EvgS-ArcB-TorS-like"/>
    <property type="match status" value="1"/>
</dbReference>
<dbReference type="SUPFAM" id="SSF47226">
    <property type="entry name" value="Histidine-containing phosphotransfer domain, HPT domain"/>
    <property type="match status" value="1"/>
</dbReference>
<evidence type="ECO:0000256" key="10">
    <source>
        <dbReference type="ARBA" id="ARBA00022840"/>
    </source>
</evidence>
<feature type="transmembrane region" description="Helical" evidence="15">
    <location>
        <begin position="276"/>
        <end position="297"/>
    </location>
</feature>
<dbReference type="GO" id="GO:0005886">
    <property type="term" value="C:plasma membrane"/>
    <property type="evidence" value="ECO:0007669"/>
    <property type="project" value="UniProtKB-SubCell"/>
</dbReference>
<dbReference type="PROSITE" id="PS50894">
    <property type="entry name" value="HPT"/>
    <property type="match status" value="1"/>
</dbReference>
<dbReference type="InterPro" id="IPR003661">
    <property type="entry name" value="HisK_dim/P_dom"/>
</dbReference>
<comment type="catalytic activity">
    <reaction evidence="1">
        <text>ATP + protein L-histidine = ADP + protein N-phospho-L-histidine.</text>
        <dbReference type="EC" id="2.7.13.3"/>
    </reaction>
</comment>
<dbReference type="Gene3D" id="3.40.50.2300">
    <property type="match status" value="1"/>
</dbReference>
<keyword evidence="10" id="KW-0547">Nucleotide-binding</keyword>
<evidence type="ECO:0000256" key="5">
    <source>
        <dbReference type="ARBA" id="ARBA00022519"/>
    </source>
</evidence>
<feature type="domain" description="Histidine kinase" evidence="16">
    <location>
        <begin position="329"/>
        <end position="547"/>
    </location>
</feature>
<dbReference type="OrthoDB" id="1046984at2"/>
<accession>A0A482TZP4</accession>
<dbReference type="InterPro" id="IPR001789">
    <property type="entry name" value="Sig_transdc_resp-reg_receiver"/>
</dbReference>
<evidence type="ECO:0000256" key="8">
    <source>
        <dbReference type="ARBA" id="ARBA00022692"/>
    </source>
</evidence>
<dbReference type="RefSeq" id="WP_113664919.1">
    <property type="nucleotide sequence ID" value="NZ_QNVY02000001.1"/>
</dbReference>
<evidence type="ECO:0000259" key="16">
    <source>
        <dbReference type="PROSITE" id="PS50109"/>
    </source>
</evidence>
<keyword evidence="5" id="KW-0997">Cell inner membrane</keyword>
<dbReference type="FunFam" id="3.30.565.10:FF:000010">
    <property type="entry name" value="Sensor histidine kinase RcsC"/>
    <property type="match status" value="1"/>
</dbReference>
<dbReference type="InterPro" id="IPR011006">
    <property type="entry name" value="CheY-like_superfamily"/>
</dbReference>
<dbReference type="CDD" id="cd00156">
    <property type="entry name" value="REC"/>
    <property type="match status" value="1"/>
</dbReference>
<dbReference type="AlphaFoldDB" id="A0A482TZP4"/>
<evidence type="ECO:0000256" key="4">
    <source>
        <dbReference type="ARBA" id="ARBA00022475"/>
    </source>
</evidence>
<dbReference type="PANTHER" id="PTHR43047">
    <property type="entry name" value="TWO-COMPONENT HISTIDINE PROTEIN KINASE"/>
    <property type="match status" value="1"/>
</dbReference>
<evidence type="ECO:0000256" key="12">
    <source>
        <dbReference type="ARBA" id="ARBA00023136"/>
    </source>
</evidence>
<dbReference type="InterPro" id="IPR008207">
    <property type="entry name" value="Sig_transdc_His_kin_Hpt_dom"/>
</dbReference>
<dbReference type="SMART" id="SM00387">
    <property type="entry name" value="HATPase_c"/>
    <property type="match status" value="1"/>
</dbReference>
<dbReference type="InterPro" id="IPR036097">
    <property type="entry name" value="HisK_dim/P_sf"/>
</dbReference>
<evidence type="ECO:0000256" key="6">
    <source>
        <dbReference type="ARBA" id="ARBA00022553"/>
    </source>
</evidence>
<comment type="subcellular location">
    <subcellularLocation>
        <location evidence="2">Cell inner membrane</location>
        <topology evidence="2">Multi-pass membrane protein</topology>
    </subcellularLocation>
</comment>
<reference evidence="19 20" key="1">
    <citation type="submission" date="2019-01" db="EMBL/GenBank/DDBJ databases">
        <title>Flavobacterium sp. nov. isolated from arctic soil.</title>
        <authorList>
            <person name="Kim D.-U."/>
        </authorList>
    </citation>
    <scope>NUCLEOTIDE SEQUENCE [LARGE SCALE GENOMIC DNA]</scope>
    <source>
        <strain evidence="19 20">Kopri-42</strain>
    </source>
</reference>
<feature type="modified residue" description="4-aspartylphosphate" evidence="14">
    <location>
        <position position="615"/>
    </location>
</feature>
<protein>
    <recommendedName>
        <fullName evidence="3">histidine kinase</fullName>
        <ecNumber evidence="3">2.7.13.3</ecNumber>
    </recommendedName>
</protein>
<dbReference type="SUPFAM" id="SSF55874">
    <property type="entry name" value="ATPase domain of HSP90 chaperone/DNA topoisomerase II/histidine kinase"/>
    <property type="match status" value="1"/>
</dbReference>
<evidence type="ECO:0000256" key="11">
    <source>
        <dbReference type="ARBA" id="ARBA00022989"/>
    </source>
</evidence>
<evidence type="ECO:0000313" key="20">
    <source>
        <dbReference type="Proteomes" id="UP000253235"/>
    </source>
</evidence>
<dbReference type="Proteomes" id="UP000253235">
    <property type="component" value="Unassembled WGS sequence"/>
</dbReference>
<dbReference type="SUPFAM" id="SSF47384">
    <property type="entry name" value="Homodimeric domain of signal transducing histidine kinase"/>
    <property type="match status" value="1"/>
</dbReference>
<evidence type="ECO:0000256" key="2">
    <source>
        <dbReference type="ARBA" id="ARBA00004429"/>
    </source>
</evidence>
<organism evidence="19 20">
    <name type="scientific">Flavobacterium petrolei</name>
    <dbReference type="NCBI Taxonomy" id="2259594"/>
    <lineage>
        <taxon>Bacteria</taxon>
        <taxon>Pseudomonadati</taxon>
        <taxon>Bacteroidota</taxon>
        <taxon>Flavobacteriia</taxon>
        <taxon>Flavobacteriales</taxon>
        <taxon>Flavobacteriaceae</taxon>
        <taxon>Flavobacterium</taxon>
    </lineage>
</organism>
<evidence type="ECO:0000256" key="3">
    <source>
        <dbReference type="ARBA" id="ARBA00012438"/>
    </source>
</evidence>
<feature type="transmembrane region" description="Helical" evidence="15">
    <location>
        <begin position="12"/>
        <end position="31"/>
    </location>
</feature>
<keyword evidence="8 15" id="KW-0812">Transmembrane</keyword>
<dbReference type="EC" id="2.7.13.3" evidence="3"/>
<sequence>MDNKKSYIPIKVFLSYLVLVLLFGSVGWFLYSENKSFSSTERSFTEKNGSILKVSNVLSNLYKTESLARIAIQSESEKDFKDYVSKTTALKVDIDSLKAAVSTPYQITLLDSVQVLLSKKIQNIQQLKAIKNKTEDEIAVSSAISDLTKMESSMRKLQLEDFAKNPSMMGDYERNVLKKYVAYLNQNIPDDSTNTLSKKASDSILSVSKMLLNEVQKETANKKKLLSFEENKLLQNELSISDQLRKVLGIIEREIILNTTKSYLGREKSLKKTNQIVTTAAIIGLLLTLFFLILILNDFSKTQSYKKQLEAANLKAKKLLTSREQLISTVSHDLKTPLSTIIGYTELLGNSDLNTKQLHFTKNIKGSSDYISKLVQDLLDFTQIEAGKISIEKIAFSLPDIITEVSNSIQSVYNQKPIQLIIEIDPKLHQKIIGDPFRLRQILSNIIGNAFKFTEEGFIKIEANVHSETDTMIILIEDSGIGIADKNQQLIFEEFTQADEKIEKKYGGTGLGLTISKKMVAILGGELHLKSKLGTGSIFEIQIPLIFDTQLSRSETGIGISKKQYTAIIIDDDQNLLQLTTEVLRQQQYLVFPFDKAQDALSWIKNNDFDFIITDIQMPVMDGFSFLKELQNKTISNYENQPIIAVTGRNDIDLEHYQNSGFTTVIRKPYTPKTVLATIKAILDNSEIPAVLPVMSHPKNTTKTYTLKPLKLFLSDDKDALKEILESFMTNTIESLNELEQAATESNFEEIKNIAHKMNPMFKQIEAMDISTILDQLELEDLSSDEIKKAVSDLKSKITALFVHLEKEKN</sequence>
<dbReference type="GO" id="GO:0009927">
    <property type="term" value="F:histidine phosphotransfer kinase activity"/>
    <property type="evidence" value="ECO:0007669"/>
    <property type="project" value="TreeGrafter"/>
</dbReference>
<evidence type="ECO:0000256" key="14">
    <source>
        <dbReference type="PROSITE-ProRule" id="PRU00169"/>
    </source>
</evidence>
<dbReference type="EMBL" id="QNVY02000001">
    <property type="protein sequence ID" value="RYJ53026.1"/>
    <property type="molecule type" value="Genomic_DNA"/>
</dbReference>
<dbReference type="PROSITE" id="PS50110">
    <property type="entry name" value="RESPONSE_REGULATORY"/>
    <property type="match status" value="1"/>
</dbReference>
<dbReference type="InterPro" id="IPR005467">
    <property type="entry name" value="His_kinase_dom"/>
</dbReference>
<proteinExistence type="predicted"/>
<dbReference type="InterPro" id="IPR036641">
    <property type="entry name" value="HPT_dom_sf"/>
</dbReference>
<evidence type="ECO:0000259" key="18">
    <source>
        <dbReference type="PROSITE" id="PS50894"/>
    </source>
</evidence>
<dbReference type="SUPFAM" id="SSF52172">
    <property type="entry name" value="CheY-like"/>
    <property type="match status" value="1"/>
</dbReference>
<comment type="caution">
    <text evidence="19">The sequence shown here is derived from an EMBL/GenBank/DDBJ whole genome shotgun (WGS) entry which is preliminary data.</text>
</comment>
<keyword evidence="12 15" id="KW-0472">Membrane</keyword>
<evidence type="ECO:0000256" key="7">
    <source>
        <dbReference type="ARBA" id="ARBA00022679"/>
    </source>
</evidence>
<keyword evidence="20" id="KW-1185">Reference proteome</keyword>
<dbReference type="InterPro" id="IPR003594">
    <property type="entry name" value="HATPase_dom"/>
</dbReference>
<dbReference type="InterPro" id="IPR036890">
    <property type="entry name" value="HATPase_C_sf"/>
</dbReference>
<dbReference type="PANTHER" id="PTHR43047:SF72">
    <property type="entry name" value="OSMOSENSING HISTIDINE PROTEIN KINASE SLN1"/>
    <property type="match status" value="1"/>
</dbReference>
<dbReference type="Pfam" id="PF00072">
    <property type="entry name" value="Response_reg"/>
    <property type="match status" value="1"/>
</dbReference>
<evidence type="ECO:0000256" key="9">
    <source>
        <dbReference type="ARBA" id="ARBA00022777"/>
    </source>
</evidence>
<evidence type="ECO:0000256" key="1">
    <source>
        <dbReference type="ARBA" id="ARBA00000085"/>
    </source>
</evidence>
<dbReference type="CDD" id="cd00082">
    <property type="entry name" value="HisKA"/>
    <property type="match status" value="1"/>
</dbReference>
<dbReference type="PRINTS" id="PR00344">
    <property type="entry name" value="BCTRLSENSOR"/>
</dbReference>
<evidence type="ECO:0000313" key="19">
    <source>
        <dbReference type="EMBL" id="RYJ53026.1"/>
    </source>
</evidence>
<evidence type="ECO:0000259" key="17">
    <source>
        <dbReference type="PROSITE" id="PS50110"/>
    </source>
</evidence>